<feature type="transmembrane region" description="Helical" evidence="1">
    <location>
        <begin position="152"/>
        <end position="172"/>
    </location>
</feature>
<evidence type="ECO:0000256" key="1">
    <source>
        <dbReference type="SAM" id="Phobius"/>
    </source>
</evidence>
<feature type="transmembrane region" description="Helical" evidence="1">
    <location>
        <begin position="91"/>
        <end position="113"/>
    </location>
</feature>
<dbReference type="OrthoDB" id="2325981at2"/>
<evidence type="ECO:0000313" key="2">
    <source>
        <dbReference type="EMBL" id="KRL86185.1"/>
    </source>
</evidence>
<name>A0A0R1TY52_9LACO</name>
<comment type="caution">
    <text evidence="2">The sequence shown here is derived from an EMBL/GenBank/DDBJ whole genome shotgun (WGS) entry which is preliminary data.</text>
</comment>
<feature type="transmembrane region" description="Helical" evidence="1">
    <location>
        <begin position="34"/>
        <end position="55"/>
    </location>
</feature>
<dbReference type="PANTHER" id="PTHR34989">
    <property type="entry name" value="PROTEIN HDED"/>
    <property type="match status" value="1"/>
</dbReference>
<dbReference type="EMBL" id="AZFT01000030">
    <property type="protein sequence ID" value="KRL86185.1"/>
    <property type="molecule type" value="Genomic_DNA"/>
</dbReference>
<keyword evidence="1" id="KW-0472">Membrane</keyword>
<dbReference type="Pfam" id="PF03729">
    <property type="entry name" value="DUF308"/>
    <property type="match status" value="2"/>
</dbReference>
<keyword evidence="1" id="KW-1133">Transmembrane helix</keyword>
<protein>
    <recommendedName>
        <fullName evidence="4">Integral membrane protein</fullName>
    </recommendedName>
</protein>
<dbReference type="InterPro" id="IPR005325">
    <property type="entry name" value="DUF308_memb"/>
</dbReference>
<reference evidence="2 3" key="1">
    <citation type="journal article" date="2015" name="Genome Announc.">
        <title>Expanding the biotechnology potential of lactobacilli through comparative genomics of 213 strains and associated genera.</title>
        <authorList>
            <person name="Sun Z."/>
            <person name="Harris H.M."/>
            <person name="McCann A."/>
            <person name="Guo C."/>
            <person name="Argimon S."/>
            <person name="Zhang W."/>
            <person name="Yang X."/>
            <person name="Jeffery I.B."/>
            <person name="Cooney J.C."/>
            <person name="Kagawa T.F."/>
            <person name="Liu W."/>
            <person name="Song Y."/>
            <person name="Salvetti E."/>
            <person name="Wrobel A."/>
            <person name="Rasinkangas P."/>
            <person name="Parkhill J."/>
            <person name="Rea M.C."/>
            <person name="O'Sullivan O."/>
            <person name="Ritari J."/>
            <person name="Douillard F.P."/>
            <person name="Paul Ross R."/>
            <person name="Yang R."/>
            <person name="Briner A.E."/>
            <person name="Felis G.E."/>
            <person name="de Vos W.M."/>
            <person name="Barrangou R."/>
            <person name="Klaenhammer T.R."/>
            <person name="Caufield P.W."/>
            <person name="Cui Y."/>
            <person name="Zhang H."/>
            <person name="O'Toole P.W."/>
        </authorList>
    </citation>
    <scope>NUCLEOTIDE SEQUENCE [LARGE SCALE GENOMIC DNA]</scope>
    <source>
        <strain evidence="2 3">DSM 16634</strain>
    </source>
</reference>
<keyword evidence="3" id="KW-1185">Reference proteome</keyword>
<feature type="transmembrane region" description="Helical" evidence="1">
    <location>
        <begin position="7"/>
        <end position="28"/>
    </location>
</feature>
<dbReference type="AlphaFoldDB" id="A0A0R1TY52"/>
<dbReference type="GO" id="GO:0005886">
    <property type="term" value="C:plasma membrane"/>
    <property type="evidence" value="ECO:0007669"/>
    <property type="project" value="TreeGrafter"/>
</dbReference>
<dbReference type="RefSeq" id="WP_035459883.1">
    <property type="nucleotide sequence ID" value="NZ_AZFT01000030.1"/>
</dbReference>
<feature type="transmembrane region" description="Helical" evidence="1">
    <location>
        <begin position="67"/>
        <end position="85"/>
    </location>
</feature>
<proteinExistence type="predicted"/>
<dbReference type="Proteomes" id="UP000051324">
    <property type="component" value="Unassembled WGS sequence"/>
</dbReference>
<organism evidence="2 3">
    <name type="scientific">Ligilactobacillus apodemi DSM 16634 = JCM 16172</name>
    <dbReference type="NCBI Taxonomy" id="1423724"/>
    <lineage>
        <taxon>Bacteria</taxon>
        <taxon>Bacillati</taxon>
        <taxon>Bacillota</taxon>
        <taxon>Bacilli</taxon>
        <taxon>Lactobacillales</taxon>
        <taxon>Lactobacillaceae</taxon>
        <taxon>Ligilactobacillus</taxon>
    </lineage>
</organism>
<dbReference type="InterPro" id="IPR052712">
    <property type="entry name" value="Acid_resist_chaperone_HdeD"/>
</dbReference>
<sequence length="175" mass="19424">MEKTKRSFDWFSLVVGIVLVIAGVAAYMNPDRTLEFVSICIGIAALLKGLYELWFRKGISNLFGENSGWLLFMGIVDIILGLLFIFKAATIAAAVVVAYIFAFWFIFDSIAEISTASYFKQMNRGYYIAVVILNIFALLIGIVLLFNPLIAASTLVLLLAFYLVLVGIIKIVQAF</sequence>
<dbReference type="STRING" id="1423724.FC32_GL001897"/>
<dbReference type="PANTHER" id="PTHR34989:SF1">
    <property type="entry name" value="PROTEIN HDED"/>
    <property type="match status" value="1"/>
</dbReference>
<dbReference type="eggNOG" id="COG3247">
    <property type="taxonomic scope" value="Bacteria"/>
</dbReference>
<evidence type="ECO:0008006" key="4">
    <source>
        <dbReference type="Google" id="ProtNLM"/>
    </source>
</evidence>
<accession>A0A0R1TY52</accession>
<evidence type="ECO:0000313" key="3">
    <source>
        <dbReference type="Proteomes" id="UP000051324"/>
    </source>
</evidence>
<feature type="transmembrane region" description="Helical" evidence="1">
    <location>
        <begin position="125"/>
        <end position="146"/>
    </location>
</feature>
<dbReference type="PATRIC" id="fig|1423724.4.peg.1981"/>
<keyword evidence="1" id="KW-0812">Transmembrane</keyword>
<gene>
    <name evidence="2" type="ORF">FC32_GL001897</name>
</gene>